<gene>
    <name evidence="1" type="ORF">FIBSPDRAFT_569145</name>
</gene>
<evidence type="ECO:0000313" key="2">
    <source>
        <dbReference type="Proteomes" id="UP000076532"/>
    </source>
</evidence>
<dbReference type="EMBL" id="KV418339">
    <property type="protein sequence ID" value="KZP02743.1"/>
    <property type="molecule type" value="Genomic_DNA"/>
</dbReference>
<accession>A0A167TAX3</accession>
<protein>
    <submittedName>
        <fullName evidence="1">Uncharacterized protein</fullName>
    </submittedName>
</protein>
<sequence>MLIPGASCPPHNVALQQIRIGTTHSFDRHDHLKSTLNFGCYSSQVHRSDHYALHGPLCFCTQKRYMPFWARCIPSWYMPTLT</sequence>
<dbReference type="AlphaFoldDB" id="A0A167TAX3"/>
<reference evidence="1 2" key="1">
    <citation type="journal article" date="2016" name="Mol. Biol. Evol.">
        <title>Comparative Genomics of Early-Diverging Mushroom-Forming Fungi Provides Insights into the Origins of Lignocellulose Decay Capabilities.</title>
        <authorList>
            <person name="Nagy L.G."/>
            <person name="Riley R."/>
            <person name="Tritt A."/>
            <person name="Adam C."/>
            <person name="Daum C."/>
            <person name="Floudas D."/>
            <person name="Sun H."/>
            <person name="Yadav J.S."/>
            <person name="Pangilinan J."/>
            <person name="Larsson K.H."/>
            <person name="Matsuura K."/>
            <person name="Barry K."/>
            <person name="Labutti K."/>
            <person name="Kuo R."/>
            <person name="Ohm R.A."/>
            <person name="Bhattacharya S.S."/>
            <person name="Shirouzu T."/>
            <person name="Yoshinaga Y."/>
            <person name="Martin F.M."/>
            <person name="Grigoriev I.V."/>
            <person name="Hibbett D.S."/>
        </authorList>
    </citation>
    <scope>NUCLEOTIDE SEQUENCE [LARGE SCALE GENOMIC DNA]</scope>
    <source>
        <strain evidence="1 2">CBS 109695</strain>
    </source>
</reference>
<dbReference type="Proteomes" id="UP000076532">
    <property type="component" value="Unassembled WGS sequence"/>
</dbReference>
<evidence type="ECO:0000313" key="1">
    <source>
        <dbReference type="EMBL" id="KZP02743.1"/>
    </source>
</evidence>
<organism evidence="1 2">
    <name type="scientific">Athelia psychrophila</name>
    <dbReference type="NCBI Taxonomy" id="1759441"/>
    <lineage>
        <taxon>Eukaryota</taxon>
        <taxon>Fungi</taxon>
        <taxon>Dikarya</taxon>
        <taxon>Basidiomycota</taxon>
        <taxon>Agaricomycotina</taxon>
        <taxon>Agaricomycetes</taxon>
        <taxon>Agaricomycetidae</taxon>
        <taxon>Atheliales</taxon>
        <taxon>Atheliaceae</taxon>
        <taxon>Athelia</taxon>
    </lineage>
</organism>
<name>A0A167TAX3_9AGAM</name>
<keyword evidence="2" id="KW-1185">Reference proteome</keyword>
<proteinExistence type="predicted"/>